<dbReference type="PANTHER" id="PTHR43798">
    <property type="entry name" value="MONOACYLGLYCEROL LIPASE"/>
    <property type="match status" value="1"/>
</dbReference>
<dbReference type="RefSeq" id="WP_134017345.1">
    <property type="nucleotide sequence ID" value="NZ_SOEC01000005.1"/>
</dbReference>
<feature type="domain" description="AB hydrolase-1" evidence="2">
    <location>
        <begin position="4"/>
        <end position="226"/>
    </location>
</feature>
<name>A0A4R8G1V8_9GAMM</name>
<sequence>MTQLVLLSGWGIDARLWQRLAPYWPAHLSVSHPDWPGYGQRPALANPTDLDALAQAMRDSLPADAIWVGWSLGGMLAGALLAHLPAPRALVMLGAVPRFVNDDRGGVSSQEIATFRRAFSRDPQRTWQHFLRWQASGEPSPRHARQYLDAMLGNRMPADTATLAGGLEQLARLDLHDTLDRATCPVIYLHGASDPLVPAMARYHPNIALSDCGHCPQLSAPAELARKLARLVDAFGVGRSAAEAIHAG</sequence>
<organism evidence="3 4">
    <name type="scientific">Modicisalibacter xianhensis</name>
    <dbReference type="NCBI Taxonomy" id="442341"/>
    <lineage>
        <taxon>Bacteria</taxon>
        <taxon>Pseudomonadati</taxon>
        <taxon>Pseudomonadota</taxon>
        <taxon>Gammaproteobacteria</taxon>
        <taxon>Oceanospirillales</taxon>
        <taxon>Halomonadaceae</taxon>
        <taxon>Modicisalibacter</taxon>
    </lineage>
</organism>
<dbReference type="Pfam" id="PF12697">
    <property type="entry name" value="Abhydrolase_6"/>
    <property type="match status" value="1"/>
</dbReference>
<dbReference type="SUPFAM" id="SSF53474">
    <property type="entry name" value="alpha/beta-Hydrolases"/>
    <property type="match status" value="1"/>
</dbReference>
<dbReference type="AlphaFoldDB" id="A0A4R8G1V8"/>
<keyword evidence="1" id="KW-0378">Hydrolase</keyword>
<accession>A0A4R8G1V8</accession>
<evidence type="ECO:0000259" key="2">
    <source>
        <dbReference type="Pfam" id="PF12697"/>
    </source>
</evidence>
<dbReference type="PANTHER" id="PTHR43798:SF31">
    <property type="entry name" value="AB HYDROLASE SUPERFAMILY PROTEIN YCLE"/>
    <property type="match status" value="1"/>
</dbReference>
<comment type="caution">
    <text evidence="3">The sequence shown here is derived from an EMBL/GenBank/DDBJ whole genome shotgun (WGS) entry which is preliminary data.</text>
</comment>
<protein>
    <submittedName>
        <fullName evidence="3">Carboxylesterase BioH (Pimeloyl-CoA synthesis)</fullName>
    </submittedName>
</protein>
<dbReference type="GO" id="GO:0016787">
    <property type="term" value="F:hydrolase activity"/>
    <property type="evidence" value="ECO:0007669"/>
    <property type="project" value="UniProtKB-KW"/>
</dbReference>
<evidence type="ECO:0000256" key="1">
    <source>
        <dbReference type="ARBA" id="ARBA00022801"/>
    </source>
</evidence>
<dbReference type="EMBL" id="SOEC01000005">
    <property type="protein sequence ID" value="TDX30453.1"/>
    <property type="molecule type" value="Genomic_DNA"/>
</dbReference>
<dbReference type="OrthoDB" id="9780744at2"/>
<dbReference type="InterPro" id="IPR050266">
    <property type="entry name" value="AB_hydrolase_sf"/>
</dbReference>
<gene>
    <name evidence="3" type="ORF">DFO67_105242</name>
</gene>
<dbReference type="InterPro" id="IPR000073">
    <property type="entry name" value="AB_hydrolase_1"/>
</dbReference>
<dbReference type="GO" id="GO:0016020">
    <property type="term" value="C:membrane"/>
    <property type="evidence" value="ECO:0007669"/>
    <property type="project" value="TreeGrafter"/>
</dbReference>
<dbReference type="Gene3D" id="3.40.50.1820">
    <property type="entry name" value="alpha/beta hydrolase"/>
    <property type="match status" value="1"/>
</dbReference>
<dbReference type="InterPro" id="IPR029058">
    <property type="entry name" value="AB_hydrolase_fold"/>
</dbReference>
<proteinExistence type="predicted"/>
<reference evidence="3 4" key="1">
    <citation type="submission" date="2019-03" db="EMBL/GenBank/DDBJ databases">
        <title>Freshwater and sediment microbial communities from various areas in North America, analyzing microbe dynamics in response to fracking.</title>
        <authorList>
            <person name="Lamendella R."/>
        </authorList>
    </citation>
    <scope>NUCLEOTIDE SEQUENCE [LARGE SCALE GENOMIC DNA]</scope>
    <source>
        <strain evidence="3 4">6_TX</strain>
    </source>
</reference>
<dbReference type="Proteomes" id="UP000294489">
    <property type="component" value="Unassembled WGS sequence"/>
</dbReference>
<evidence type="ECO:0000313" key="4">
    <source>
        <dbReference type="Proteomes" id="UP000294489"/>
    </source>
</evidence>
<evidence type="ECO:0000313" key="3">
    <source>
        <dbReference type="EMBL" id="TDX30453.1"/>
    </source>
</evidence>